<dbReference type="GO" id="GO:0072344">
    <property type="term" value="P:rescue of stalled ribosome"/>
    <property type="evidence" value="ECO:0007669"/>
    <property type="project" value="InterPro"/>
</dbReference>
<accession>A0A059F3G1</accession>
<dbReference type="GO" id="GO:0043022">
    <property type="term" value="F:ribosome binding"/>
    <property type="evidence" value="ECO:0007669"/>
    <property type="project" value="TreeGrafter"/>
</dbReference>
<keyword evidence="1" id="KW-0862">Zinc</keyword>
<dbReference type="Proteomes" id="UP000030655">
    <property type="component" value="Unassembled WGS sequence"/>
</dbReference>
<dbReference type="AlphaFoldDB" id="A0A059F3G1"/>
<keyword evidence="1" id="KW-0863">Zinc-finger</keyword>
<evidence type="ECO:0000313" key="3">
    <source>
        <dbReference type="EMBL" id="KCZ81496.1"/>
    </source>
</evidence>
<gene>
    <name evidence="3" type="ORF">H312_01074</name>
</gene>
<dbReference type="GO" id="GO:0016567">
    <property type="term" value="P:protein ubiquitination"/>
    <property type="evidence" value="ECO:0007669"/>
    <property type="project" value="TreeGrafter"/>
</dbReference>
<proteinExistence type="predicted"/>
<organism evidence="3 4">
    <name type="scientific">Anncaliia algerae PRA339</name>
    <dbReference type="NCBI Taxonomy" id="1288291"/>
    <lineage>
        <taxon>Eukaryota</taxon>
        <taxon>Fungi</taxon>
        <taxon>Fungi incertae sedis</taxon>
        <taxon>Microsporidia</taxon>
        <taxon>Tubulinosematoidea</taxon>
        <taxon>Tubulinosematidae</taxon>
        <taxon>Anncaliia</taxon>
    </lineage>
</organism>
<dbReference type="GO" id="GO:0061630">
    <property type="term" value="F:ubiquitin protein ligase activity"/>
    <property type="evidence" value="ECO:0007669"/>
    <property type="project" value="InterPro"/>
</dbReference>
<dbReference type="GO" id="GO:0008270">
    <property type="term" value="F:zinc ion binding"/>
    <property type="evidence" value="ECO:0007669"/>
    <property type="project" value="UniProtKB-KW"/>
</dbReference>
<keyword evidence="4" id="KW-1185">Reference proteome</keyword>
<keyword evidence="1" id="KW-0479">Metal-binding</keyword>
<dbReference type="InterPro" id="IPR013087">
    <property type="entry name" value="Znf_C2H2_type"/>
</dbReference>
<feature type="domain" description="RING-type" evidence="2">
    <location>
        <begin position="3"/>
        <end position="41"/>
    </location>
</feature>
<reference evidence="3 4" key="2">
    <citation type="submission" date="2014-03" db="EMBL/GenBank/DDBJ databases">
        <title>The Genome Sequence of Anncaliia algerae insect isolate PRA339.</title>
        <authorList>
            <consortium name="The Broad Institute Genome Sequencing Platform"/>
            <consortium name="The Broad Institute Genome Sequencing Center for Infectious Disease"/>
            <person name="Cuomo C."/>
            <person name="Becnel J."/>
            <person name="Sanscrainte N."/>
            <person name="Walker B."/>
            <person name="Young S.K."/>
            <person name="Zeng Q."/>
            <person name="Gargeya S."/>
            <person name="Fitzgerald M."/>
            <person name="Haas B."/>
            <person name="Abouelleil A."/>
            <person name="Alvarado L."/>
            <person name="Arachchi H.M."/>
            <person name="Berlin A.M."/>
            <person name="Chapman S.B."/>
            <person name="Dewar J."/>
            <person name="Goldberg J."/>
            <person name="Griggs A."/>
            <person name="Gujja S."/>
            <person name="Hansen M."/>
            <person name="Howarth C."/>
            <person name="Imamovic A."/>
            <person name="Larimer J."/>
            <person name="McCowan C."/>
            <person name="Murphy C."/>
            <person name="Neiman D."/>
            <person name="Pearson M."/>
            <person name="Priest M."/>
            <person name="Roberts A."/>
            <person name="Saif S."/>
            <person name="Shea T."/>
            <person name="Sisk P."/>
            <person name="Sykes S."/>
            <person name="Wortman J."/>
            <person name="Nusbaum C."/>
            <person name="Birren B."/>
        </authorList>
    </citation>
    <scope>NUCLEOTIDE SEQUENCE [LARGE SCALE GENOMIC DNA]</scope>
    <source>
        <strain evidence="3 4">PRA339</strain>
    </source>
</reference>
<dbReference type="OrthoDB" id="3838338at2759"/>
<sequence>MQCPICFDVDPITIYDCGHKICLICSTRMFYLFDNRKCPLCLHDSVDISYTEPIDVVNKKIQHLLSFNCTKCDDKFSNFHLLKNHCSKKHSLMLCNICYPSKNVFPFEYELLTKEEIMNHKYIEHVYCTFCNKWYFNTDDCKSHCIMKHFQCPLCIYKYFISYADLLKHYKESHYVCSERECEKSDYIFKSREELTAHYKNFHYLNLKPEPPIERKETVKYMNPTHKERLTLKEIKKKIAKIKFTIPKKEFLKKIENNPSNENTKKIEEKRIEYLKNMLLKEGKEYLNIFLDFNSKKISELEFIKQIFTLSNGKDITNLMTPIFKILKNKSLEDNFNKFNKERKFPAFKKTISVTTKEPIKNKPEDTSYKFCVIDFTKDKK</sequence>
<protein>
    <recommendedName>
        <fullName evidence="2">RING-type domain-containing protein</fullName>
    </recommendedName>
</protein>
<dbReference type="InterPro" id="IPR044288">
    <property type="entry name" value="ZNF598/HEL2"/>
</dbReference>
<evidence type="ECO:0000313" key="4">
    <source>
        <dbReference type="Proteomes" id="UP000030655"/>
    </source>
</evidence>
<dbReference type="EMBL" id="KK365141">
    <property type="protein sequence ID" value="KCZ81496.1"/>
    <property type="molecule type" value="Genomic_DNA"/>
</dbReference>
<dbReference type="VEuPathDB" id="MicrosporidiaDB:H312_01074"/>
<dbReference type="PANTHER" id="PTHR22938:SF0">
    <property type="entry name" value="E3 UBIQUITIN-PROTEIN LIGASE ZNF598"/>
    <property type="match status" value="1"/>
</dbReference>
<reference evidence="4" key="1">
    <citation type="submission" date="2013-02" db="EMBL/GenBank/DDBJ databases">
        <authorList>
            <consortium name="The Broad Institute Genome Sequencing Platform"/>
            <person name="Cuomo C."/>
            <person name="Becnel J."/>
            <person name="Sanscrainte N."/>
            <person name="Walker B."/>
            <person name="Young S.K."/>
            <person name="Zeng Q."/>
            <person name="Gargeya S."/>
            <person name="Fitzgerald M."/>
            <person name="Haas B."/>
            <person name="Abouelleil A."/>
            <person name="Alvarado L."/>
            <person name="Arachchi H.M."/>
            <person name="Berlin A.M."/>
            <person name="Chapman S.B."/>
            <person name="Dewar J."/>
            <person name="Goldberg J."/>
            <person name="Griggs A."/>
            <person name="Gujja S."/>
            <person name="Hansen M."/>
            <person name="Howarth C."/>
            <person name="Imamovic A."/>
            <person name="Larimer J."/>
            <person name="McCowan C."/>
            <person name="Murphy C."/>
            <person name="Neiman D."/>
            <person name="Pearson M."/>
            <person name="Priest M."/>
            <person name="Roberts A."/>
            <person name="Saif S."/>
            <person name="Shea T."/>
            <person name="Sisk P."/>
            <person name="Sykes S."/>
            <person name="Wortman J."/>
            <person name="Nusbaum C."/>
            <person name="Birren B."/>
        </authorList>
    </citation>
    <scope>NUCLEOTIDE SEQUENCE [LARGE SCALE GENOMIC DNA]</scope>
    <source>
        <strain evidence="4">PRA339</strain>
    </source>
</reference>
<dbReference type="InterPro" id="IPR013083">
    <property type="entry name" value="Znf_RING/FYVE/PHD"/>
</dbReference>
<dbReference type="SUPFAM" id="SSF57850">
    <property type="entry name" value="RING/U-box"/>
    <property type="match status" value="1"/>
</dbReference>
<dbReference type="PROSITE" id="PS50089">
    <property type="entry name" value="ZF_RING_2"/>
    <property type="match status" value="1"/>
</dbReference>
<evidence type="ECO:0000259" key="2">
    <source>
        <dbReference type="PROSITE" id="PS50089"/>
    </source>
</evidence>
<dbReference type="STRING" id="1288291.A0A059F3G1"/>
<dbReference type="HOGENOM" id="CLU_653992_0_0_1"/>
<dbReference type="SMART" id="SM00184">
    <property type="entry name" value="RING"/>
    <property type="match status" value="1"/>
</dbReference>
<evidence type="ECO:0000256" key="1">
    <source>
        <dbReference type="PROSITE-ProRule" id="PRU00175"/>
    </source>
</evidence>
<dbReference type="SMART" id="SM00355">
    <property type="entry name" value="ZnF_C2H2"/>
    <property type="match status" value="4"/>
</dbReference>
<dbReference type="InterPro" id="IPR001841">
    <property type="entry name" value="Znf_RING"/>
</dbReference>
<name>A0A059F3G1_9MICR</name>
<dbReference type="PANTHER" id="PTHR22938">
    <property type="entry name" value="ZINC FINGER PROTEIN 598"/>
    <property type="match status" value="1"/>
</dbReference>
<dbReference type="PROSITE" id="PS00028">
    <property type="entry name" value="ZINC_FINGER_C2H2_1"/>
    <property type="match status" value="1"/>
</dbReference>
<dbReference type="Gene3D" id="3.30.40.10">
    <property type="entry name" value="Zinc/RING finger domain, C3HC4 (zinc finger)"/>
    <property type="match status" value="1"/>
</dbReference>